<dbReference type="Pfam" id="PF03717">
    <property type="entry name" value="PBP_dimer"/>
    <property type="match status" value="1"/>
</dbReference>
<dbReference type="EMBL" id="DVFO01000087">
    <property type="protein sequence ID" value="HIQ61474.1"/>
    <property type="molecule type" value="Genomic_DNA"/>
</dbReference>
<evidence type="ECO:0000313" key="2">
    <source>
        <dbReference type="EMBL" id="HIQ61474.1"/>
    </source>
</evidence>
<dbReference type="InterPro" id="IPR005311">
    <property type="entry name" value="PBP_dimer"/>
</dbReference>
<comment type="caution">
    <text evidence="2">The sequence shown here is derived from an EMBL/GenBank/DDBJ whole genome shotgun (WGS) entry which is preliminary data.</text>
</comment>
<dbReference type="SUPFAM" id="SSF56519">
    <property type="entry name" value="Penicillin binding protein dimerisation domain"/>
    <property type="match status" value="1"/>
</dbReference>
<reference evidence="2" key="1">
    <citation type="submission" date="2020-10" db="EMBL/GenBank/DDBJ databases">
        <authorList>
            <person name="Gilroy R."/>
        </authorList>
    </citation>
    <scope>NUCLEOTIDE SEQUENCE</scope>
    <source>
        <strain evidence="2">ChiGjej2B2-12916</strain>
    </source>
</reference>
<dbReference type="AlphaFoldDB" id="A0A9D1CIB6"/>
<feature type="domain" description="Penicillin-binding protein dimerisation" evidence="1">
    <location>
        <begin position="67"/>
        <end position="247"/>
    </location>
</feature>
<gene>
    <name evidence="2" type="ORF">IAD31_07795</name>
</gene>
<dbReference type="SUPFAM" id="SSF56601">
    <property type="entry name" value="beta-lactamase/transpeptidase-like"/>
    <property type="match status" value="1"/>
</dbReference>
<dbReference type="InterPro" id="IPR050515">
    <property type="entry name" value="Beta-lactam/transpept"/>
</dbReference>
<reference evidence="2" key="2">
    <citation type="journal article" date="2021" name="PeerJ">
        <title>Extensive microbial diversity within the chicken gut microbiome revealed by metagenomics and culture.</title>
        <authorList>
            <person name="Gilroy R."/>
            <person name="Ravi A."/>
            <person name="Getino M."/>
            <person name="Pursley I."/>
            <person name="Horton D.L."/>
            <person name="Alikhan N.F."/>
            <person name="Baker D."/>
            <person name="Gharbi K."/>
            <person name="Hall N."/>
            <person name="Watson M."/>
            <person name="Adriaenssens E.M."/>
            <person name="Foster-Nyarko E."/>
            <person name="Jarju S."/>
            <person name="Secka A."/>
            <person name="Antonio M."/>
            <person name="Oren A."/>
            <person name="Chaudhuri R.R."/>
            <person name="La Ragione R."/>
            <person name="Hildebrand F."/>
            <person name="Pallen M.J."/>
        </authorList>
    </citation>
    <scope>NUCLEOTIDE SEQUENCE</scope>
    <source>
        <strain evidence="2">ChiGjej2B2-12916</strain>
    </source>
</reference>
<dbReference type="GO" id="GO:0005886">
    <property type="term" value="C:plasma membrane"/>
    <property type="evidence" value="ECO:0007669"/>
    <property type="project" value="TreeGrafter"/>
</dbReference>
<dbReference type="InterPro" id="IPR012338">
    <property type="entry name" value="Beta-lactam/transpept-like"/>
</dbReference>
<feature type="non-terminal residue" evidence="2">
    <location>
        <position position="346"/>
    </location>
</feature>
<dbReference type="InterPro" id="IPR036138">
    <property type="entry name" value="PBP_dimer_sf"/>
</dbReference>
<organism evidence="2 3">
    <name type="scientific">Candidatus Enterenecus faecium</name>
    <dbReference type="NCBI Taxonomy" id="2840780"/>
    <lineage>
        <taxon>Bacteria</taxon>
        <taxon>Bacillati</taxon>
        <taxon>Bacillota</taxon>
        <taxon>Clostridia</taxon>
        <taxon>Eubacteriales</taxon>
        <taxon>Candidatus Enterenecus</taxon>
    </lineage>
</organism>
<sequence>MQKPKSNSRRSPGQGNRSLFRRTVVLLAVVGVLAFVPLVAQLVKLQIFQHDEWEQRAANQQTLDVAVNAGRGAIYDAQGRTLARSGTVYQLILSPRDVVVSVNKSSYEDDDGNLKQEEYEQAIEDKRDLIVDGLVDLLGLNEDRLRQRIENTDSAYEPLAYELEEEETTAVREFIKENKLSSMLYFEPSSKRYYPYSSVGAHILGFMAYTESSGSVKVGAQGVEALYQDVLSGATGRVVTSKTGAGTEMLSTYEEYIDAENGGNLHLTIDATIQSMLEQTLEEGIKTYNVKKGGFAIALDPSTGAVLGMASSPNFDPNSYASVFDQELLDELKSLAEEYGEDSDEY</sequence>
<dbReference type="PANTHER" id="PTHR30627">
    <property type="entry name" value="PEPTIDOGLYCAN D,D-TRANSPEPTIDASE"/>
    <property type="match status" value="1"/>
</dbReference>
<evidence type="ECO:0000313" key="3">
    <source>
        <dbReference type="Proteomes" id="UP000886879"/>
    </source>
</evidence>
<dbReference type="GO" id="GO:0008658">
    <property type="term" value="F:penicillin binding"/>
    <property type="evidence" value="ECO:0007669"/>
    <property type="project" value="InterPro"/>
</dbReference>
<dbReference type="Proteomes" id="UP000886879">
    <property type="component" value="Unassembled WGS sequence"/>
</dbReference>
<dbReference type="Gene3D" id="3.40.710.10">
    <property type="entry name" value="DD-peptidase/beta-lactamase superfamily"/>
    <property type="match status" value="1"/>
</dbReference>
<dbReference type="Gene3D" id="3.90.1310.10">
    <property type="entry name" value="Penicillin-binding protein 2a (Domain 2)"/>
    <property type="match status" value="1"/>
</dbReference>
<accession>A0A9D1CIB6</accession>
<protein>
    <submittedName>
        <fullName evidence="2">Penicillin-binding protein</fullName>
    </submittedName>
</protein>
<name>A0A9D1CIB6_9FIRM</name>
<evidence type="ECO:0000259" key="1">
    <source>
        <dbReference type="Pfam" id="PF03717"/>
    </source>
</evidence>
<dbReference type="GO" id="GO:0071555">
    <property type="term" value="P:cell wall organization"/>
    <property type="evidence" value="ECO:0007669"/>
    <property type="project" value="TreeGrafter"/>
</dbReference>
<proteinExistence type="predicted"/>